<evidence type="ECO:0000313" key="4">
    <source>
        <dbReference type="Proteomes" id="UP000009131"/>
    </source>
</evidence>
<feature type="region of interest" description="Disordered" evidence="1">
    <location>
        <begin position="597"/>
        <end position="646"/>
    </location>
</feature>
<evidence type="ECO:0000313" key="3">
    <source>
        <dbReference type="EMBL" id="GAA95999.1"/>
    </source>
</evidence>
<keyword evidence="2" id="KW-0812">Transmembrane</keyword>
<keyword evidence="4" id="KW-1185">Reference proteome</keyword>
<feature type="region of interest" description="Disordered" evidence="1">
    <location>
        <begin position="19"/>
        <end position="67"/>
    </location>
</feature>
<dbReference type="InParanoid" id="G7DZI9"/>
<evidence type="ECO:0000256" key="2">
    <source>
        <dbReference type="SAM" id="Phobius"/>
    </source>
</evidence>
<feature type="compositionally biased region" description="Polar residues" evidence="1">
    <location>
        <begin position="386"/>
        <end position="395"/>
    </location>
</feature>
<gene>
    <name evidence="3" type="primary">Mo02659</name>
    <name evidence="3" type="ORF">E5Q_02659</name>
</gene>
<feature type="compositionally biased region" description="Basic and acidic residues" evidence="1">
    <location>
        <begin position="442"/>
        <end position="451"/>
    </location>
</feature>
<dbReference type="eggNOG" id="ENOG502S31E">
    <property type="taxonomic scope" value="Eukaryota"/>
</dbReference>
<sequence length="683" mass="73019">MQRGNSELPARRQDLVQNTRQQSPFQPSTHVHSTAHTPYHLSQRTPMAQSRSLVRRQSQTALGSTTSSPCIGQALYTSPVLDQTITANAPQTLLWDPSCLDASNPGLVDIYLFAPSLAQGSGAGGPVHAWIEVPSLTGNLSVQIQPAWWNDTMAGTTTLQLQIVDSGNEIWDTTNPLGPTFSLSYDGKGSTSGTGEAPTTDNISNPHATGTALTGPRLGVAVSLPMLLAVVVVFGWLRFTRYKTIDKRERWSQFVDHRMSQIATPGWNPAFDPLTARGSRPISVATLLNSTPGSAQRKSRPFSSYAFASNRASFGGQSIASAKEGATPGKLGNMRQKRADIVFGSGAAIPPGLDTPSRPESTADEISPSPRKSRFLGEGDRVSRVSFANSVTESRNGGMAPGSFARRGHKQGQKSSPSNLKTFHLVPSPTNSHGRSASTPNTDDRALRDLSPEQDSPSVLQSSEVATKAYDRRTHKPTKSASSSLRHQISGEPAVFVISGDQDLETSPEKKQTSMHEPASPIKANAPRRLQDLMDDDGQEGDLDVTAPSVPRFTHSASNGSIASIQTPDAAMLAYARARPQLSKANSSSTTMRTLFNNPTGVSRAASSASTLPPVRSASRQSSVNDSVDTVTQARASSRNSMNPYRNSMIDQASIYSSAASVLSKPAEPNEDANRTSTFWQAQ</sequence>
<feature type="compositionally biased region" description="Polar residues" evidence="1">
    <location>
        <begin position="597"/>
        <end position="611"/>
    </location>
</feature>
<proteinExistence type="predicted"/>
<feature type="region of interest" description="Disordered" evidence="1">
    <location>
        <begin position="660"/>
        <end position="683"/>
    </location>
</feature>
<dbReference type="HOGENOM" id="CLU_402829_0_0_1"/>
<name>G7DZI9_MIXOS</name>
<reference evidence="3 4" key="1">
    <citation type="journal article" date="2011" name="J. Gen. Appl. Microbiol.">
        <title>Draft genome sequencing of the enigmatic basidiomycete Mixia osmundae.</title>
        <authorList>
            <person name="Nishida H."/>
            <person name="Nagatsuka Y."/>
            <person name="Sugiyama J."/>
        </authorList>
    </citation>
    <scope>NUCLEOTIDE SEQUENCE [LARGE SCALE GENOMIC DNA]</scope>
    <source>
        <strain evidence="4">CBS 9802 / IAM 14324 / JCM 22182 / KY 12970</strain>
    </source>
</reference>
<feature type="region of interest" description="Disordered" evidence="1">
    <location>
        <begin position="187"/>
        <end position="208"/>
    </location>
</feature>
<feature type="compositionally biased region" description="Polar residues" evidence="1">
    <location>
        <begin position="453"/>
        <end position="465"/>
    </location>
</feature>
<reference evidence="3 4" key="2">
    <citation type="journal article" date="2012" name="Open Biol.">
        <title>Characteristics of nucleosomes and linker DNA regions on the genome of the basidiomycete Mixia osmundae revealed by mono- and dinucleosome mapping.</title>
        <authorList>
            <person name="Nishida H."/>
            <person name="Kondo S."/>
            <person name="Matsumoto T."/>
            <person name="Suzuki Y."/>
            <person name="Yoshikawa H."/>
            <person name="Taylor T.D."/>
            <person name="Sugiyama J."/>
        </authorList>
    </citation>
    <scope>NUCLEOTIDE SEQUENCE [LARGE SCALE GENOMIC DNA]</scope>
    <source>
        <strain evidence="4">CBS 9802 / IAM 14324 / JCM 22182 / KY 12970</strain>
    </source>
</reference>
<dbReference type="EMBL" id="BABT02000069">
    <property type="protein sequence ID" value="GAA95999.1"/>
    <property type="molecule type" value="Genomic_DNA"/>
</dbReference>
<dbReference type="RefSeq" id="XP_014565735.1">
    <property type="nucleotide sequence ID" value="XM_014710249.1"/>
</dbReference>
<dbReference type="AlphaFoldDB" id="G7DZI9"/>
<protein>
    <submittedName>
        <fullName evidence="3">Uncharacterized protein</fullName>
    </submittedName>
</protein>
<dbReference type="STRING" id="764103.G7DZI9"/>
<dbReference type="Proteomes" id="UP000009131">
    <property type="component" value="Unassembled WGS sequence"/>
</dbReference>
<feature type="compositionally biased region" description="Polar residues" evidence="1">
    <location>
        <begin position="428"/>
        <end position="441"/>
    </location>
</feature>
<evidence type="ECO:0000256" key="1">
    <source>
        <dbReference type="SAM" id="MobiDB-lite"/>
    </source>
</evidence>
<organism evidence="3 4">
    <name type="scientific">Mixia osmundae (strain CBS 9802 / IAM 14324 / JCM 22182 / KY 12970)</name>
    <dbReference type="NCBI Taxonomy" id="764103"/>
    <lineage>
        <taxon>Eukaryota</taxon>
        <taxon>Fungi</taxon>
        <taxon>Dikarya</taxon>
        <taxon>Basidiomycota</taxon>
        <taxon>Pucciniomycotina</taxon>
        <taxon>Mixiomycetes</taxon>
        <taxon>Mixiales</taxon>
        <taxon>Mixiaceae</taxon>
        <taxon>Mixia</taxon>
    </lineage>
</organism>
<feature type="compositionally biased region" description="Polar residues" evidence="1">
    <location>
        <begin position="618"/>
        <end position="646"/>
    </location>
</feature>
<feature type="transmembrane region" description="Helical" evidence="2">
    <location>
        <begin position="218"/>
        <end position="239"/>
    </location>
</feature>
<dbReference type="OMA" id="NDTMAGT"/>
<keyword evidence="2" id="KW-1133">Transmembrane helix</keyword>
<keyword evidence="2" id="KW-0472">Membrane</keyword>
<comment type="caution">
    <text evidence="3">The sequence shown here is derived from an EMBL/GenBank/DDBJ whole genome shotgun (WGS) entry which is preliminary data.</text>
</comment>
<feature type="region of interest" description="Disordered" evidence="1">
    <location>
        <begin position="345"/>
        <end position="527"/>
    </location>
</feature>
<accession>G7DZI9</accession>
<dbReference type="OrthoDB" id="3363836at2759"/>